<dbReference type="AlphaFoldDB" id="A0A9D4RV87"/>
<dbReference type="EMBL" id="JAIWYP010000001">
    <property type="protein sequence ID" value="KAH3880033.1"/>
    <property type="molecule type" value="Genomic_DNA"/>
</dbReference>
<dbReference type="Proteomes" id="UP000828390">
    <property type="component" value="Unassembled WGS sequence"/>
</dbReference>
<gene>
    <name evidence="1" type="ORF">DPMN_003945</name>
</gene>
<organism evidence="1 2">
    <name type="scientific">Dreissena polymorpha</name>
    <name type="common">Zebra mussel</name>
    <name type="synonym">Mytilus polymorpha</name>
    <dbReference type="NCBI Taxonomy" id="45954"/>
    <lineage>
        <taxon>Eukaryota</taxon>
        <taxon>Metazoa</taxon>
        <taxon>Spiralia</taxon>
        <taxon>Lophotrochozoa</taxon>
        <taxon>Mollusca</taxon>
        <taxon>Bivalvia</taxon>
        <taxon>Autobranchia</taxon>
        <taxon>Heteroconchia</taxon>
        <taxon>Euheterodonta</taxon>
        <taxon>Imparidentia</taxon>
        <taxon>Neoheterodontei</taxon>
        <taxon>Myida</taxon>
        <taxon>Dreissenoidea</taxon>
        <taxon>Dreissenidae</taxon>
        <taxon>Dreissena</taxon>
    </lineage>
</organism>
<comment type="caution">
    <text evidence="1">The sequence shown here is derived from an EMBL/GenBank/DDBJ whole genome shotgun (WGS) entry which is preliminary data.</text>
</comment>
<reference evidence="1" key="1">
    <citation type="journal article" date="2019" name="bioRxiv">
        <title>The Genome of the Zebra Mussel, Dreissena polymorpha: A Resource for Invasive Species Research.</title>
        <authorList>
            <person name="McCartney M.A."/>
            <person name="Auch B."/>
            <person name="Kono T."/>
            <person name="Mallez S."/>
            <person name="Zhang Y."/>
            <person name="Obille A."/>
            <person name="Becker A."/>
            <person name="Abrahante J.E."/>
            <person name="Garbe J."/>
            <person name="Badalamenti J.P."/>
            <person name="Herman A."/>
            <person name="Mangelson H."/>
            <person name="Liachko I."/>
            <person name="Sullivan S."/>
            <person name="Sone E.D."/>
            <person name="Koren S."/>
            <person name="Silverstein K.A.T."/>
            <person name="Beckman K.B."/>
            <person name="Gohl D.M."/>
        </authorList>
    </citation>
    <scope>NUCLEOTIDE SEQUENCE</scope>
    <source>
        <strain evidence="1">Duluth1</strain>
        <tissue evidence="1">Whole animal</tissue>
    </source>
</reference>
<accession>A0A9D4RV87</accession>
<sequence length="69" mass="6962">MGSGSIHVNGGSGGGGGGYIAIYHTSGFVDTRRITSYGGSNGGDNGAAGVIYLSQNGKTKVKCLYLKYL</sequence>
<evidence type="ECO:0000313" key="1">
    <source>
        <dbReference type="EMBL" id="KAH3880033.1"/>
    </source>
</evidence>
<proteinExistence type="predicted"/>
<protein>
    <submittedName>
        <fullName evidence="1">Uncharacterized protein</fullName>
    </submittedName>
</protein>
<evidence type="ECO:0000313" key="2">
    <source>
        <dbReference type="Proteomes" id="UP000828390"/>
    </source>
</evidence>
<keyword evidence="2" id="KW-1185">Reference proteome</keyword>
<name>A0A9D4RV87_DREPO</name>
<reference evidence="1" key="2">
    <citation type="submission" date="2020-11" db="EMBL/GenBank/DDBJ databases">
        <authorList>
            <person name="McCartney M.A."/>
            <person name="Auch B."/>
            <person name="Kono T."/>
            <person name="Mallez S."/>
            <person name="Becker A."/>
            <person name="Gohl D.M."/>
            <person name="Silverstein K.A.T."/>
            <person name="Koren S."/>
            <person name="Bechman K.B."/>
            <person name="Herman A."/>
            <person name="Abrahante J.E."/>
            <person name="Garbe J."/>
        </authorList>
    </citation>
    <scope>NUCLEOTIDE SEQUENCE</scope>
    <source>
        <strain evidence="1">Duluth1</strain>
        <tissue evidence="1">Whole animal</tissue>
    </source>
</reference>